<keyword evidence="5" id="KW-1185">Reference proteome</keyword>
<proteinExistence type="predicted"/>
<dbReference type="AlphaFoldDB" id="A0A8J3HYQ5"/>
<evidence type="ECO:0000313" key="4">
    <source>
        <dbReference type="EMBL" id="GHO43087.1"/>
    </source>
</evidence>
<keyword evidence="2" id="KW-0012">Acyltransferase</keyword>
<comment type="caution">
    <text evidence="4">The sequence shown here is derived from an EMBL/GenBank/DDBJ whole genome shotgun (WGS) entry which is preliminary data.</text>
</comment>
<dbReference type="EMBL" id="BNJF01000001">
    <property type="protein sequence ID" value="GHO43087.1"/>
    <property type="molecule type" value="Genomic_DNA"/>
</dbReference>
<dbReference type="CDD" id="cd04301">
    <property type="entry name" value="NAT_SF"/>
    <property type="match status" value="1"/>
</dbReference>
<dbReference type="InterPro" id="IPR016181">
    <property type="entry name" value="Acyl_CoA_acyltransferase"/>
</dbReference>
<evidence type="ECO:0000256" key="1">
    <source>
        <dbReference type="ARBA" id="ARBA00022679"/>
    </source>
</evidence>
<dbReference type="PANTHER" id="PTHR43877">
    <property type="entry name" value="AMINOALKYLPHOSPHONATE N-ACETYLTRANSFERASE-RELATED-RELATED"/>
    <property type="match status" value="1"/>
</dbReference>
<accession>A0A8J3HYQ5</accession>
<organism evidence="4 5">
    <name type="scientific">Ktedonospora formicarum</name>
    <dbReference type="NCBI Taxonomy" id="2778364"/>
    <lineage>
        <taxon>Bacteria</taxon>
        <taxon>Bacillati</taxon>
        <taxon>Chloroflexota</taxon>
        <taxon>Ktedonobacteria</taxon>
        <taxon>Ktedonobacterales</taxon>
        <taxon>Ktedonobacteraceae</taxon>
        <taxon>Ktedonospora</taxon>
    </lineage>
</organism>
<evidence type="ECO:0000259" key="3">
    <source>
        <dbReference type="PROSITE" id="PS51186"/>
    </source>
</evidence>
<dbReference type="Proteomes" id="UP000612362">
    <property type="component" value="Unassembled WGS sequence"/>
</dbReference>
<feature type="domain" description="N-acetyltransferase" evidence="3">
    <location>
        <begin position="8"/>
        <end position="160"/>
    </location>
</feature>
<dbReference type="PROSITE" id="PS51186">
    <property type="entry name" value="GNAT"/>
    <property type="match status" value="1"/>
</dbReference>
<dbReference type="PANTHER" id="PTHR43877:SF2">
    <property type="entry name" value="AMINOALKYLPHOSPHONATE N-ACETYLTRANSFERASE-RELATED"/>
    <property type="match status" value="1"/>
</dbReference>
<keyword evidence="1" id="KW-0808">Transferase</keyword>
<dbReference type="SUPFAM" id="SSF55729">
    <property type="entry name" value="Acyl-CoA N-acyltransferases (Nat)"/>
    <property type="match status" value="1"/>
</dbReference>
<evidence type="ECO:0000313" key="5">
    <source>
        <dbReference type="Proteomes" id="UP000612362"/>
    </source>
</evidence>
<sequence>MSTSQPAIQITQATIEDLEELIPLFDGYRQFYRQVSDIEGARAFLTQHFQNKSSVIFVARLQESDGSDTRACGFTQLYPSFSSVSMKRLWILNDLFVAPGARKKGVGPALLDRARDFAAQTGARGLTLTTARDNYTAQSTYEANGWLRDEEFYSYHFYFA</sequence>
<name>A0A8J3HYQ5_9CHLR</name>
<gene>
    <name evidence="4" type="ORF">KSX_12500</name>
</gene>
<dbReference type="GO" id="GO:0016747">
    <property type="term" value="F:acyltransferase activity, transferring groups other than amino-acyl groups"/>
    <property type="evidence" value="ECO:0007669"/>
    <property type="project" value="InterPro"/>
</dbReference>
<reference evidence="4" key="1">
    <citation type="submission" date="2020-10" db="EMBL/GenBank/DDBJ databases">
        <title>Taxonomic study of unclassified bacteria belonging to the class Ktedonobacteria.</title>
        <authorList>
            <person name="Yabe S."/>
            <person name="Wang C.M."/>
            <person name="Zheng Y."/>
            <person name="Sakai Y."/>
            <person name="Cavaletti L."/>
            <person name="Monciardini P."/>
            <person name="Donadio S."/>
        </authorList>
    </citation>
    <scope>NUCLEOTIDE SEQUENCE</scope>
    <source>
        <strain evidence="4">SOSP1-1</strain>
    </source>
</reference>
<dbReference type="InterPro" id="IPR050832">
    <property type="entry name" value="Bact_Acetyltransf"/>
</dbReference>
<protein>
    <submittedName>
        <fullName evidence="4">N-acetyltransferase</fullName>
    </submittedName>
</protein>
<evidence type="ECO:0000256" key="2">
    <source>
        <dbReference type="ARBA" id="ARBA00023315"/>
    </source>
</evidence>
<dbReference type="Gene3D" id="3.40.630.30">
    <property type="match status" value="1"/>
</dbReference>
<dbReference type="InterPro" id="IPR000182">
    <property type="entry name" value="GNAT_dom"/>
</dbReference>
<dbReference type="RefSeq" id="WP_220192575.1">
    <property type="nucleotide sequence ID" value="NZ_BNJF01000001.1"/>
</dbReference>
<dbReference type="Pfam" id="PF00583">
    <property type="entry name" value="Acetyltransf_1"/>
    <property type="match status" value="1"/>
</dbReference>